<keyword evidence="3 6" id="KW-0812">Transmembrane</keyword>
<feature type="transmembrane region" description="Helical" evidence="6">
    <location>
        <begin position="32"/>
        <end position="53"/>
    </location>
</feature>
<evidence type="ECO:0000256" key="5">
    <source>
        <dbReference type="ARBA" id="ARBA00023136"/>
    </source>
</evidence>
<sequence>MPSLPSFDDLNRALDLNPTNADIHLSTAGSDWLWAVFAVMLCSDLVFICWSFTRPRGQRVFHQLPIIILTTASIAYFSMASDLGATPIQTEFNRHGGGTRQIWYARYIQWFITAPLVLLELLLTTGLSLSDIVTAVFMIEVTVISGLLGALTHSTYKWGYYVFGVASLFYVWWEFLGHGGRSTFTAPVRTTYLTGGGWLSFLLLLYPVCWGLSEGGNVIKVTSEMVFYGVLDLFAGPFFLFFHLWRLRSVDYAAFGLQSGKPTDYYRFSGDSMRATGAPVTGAPAATNGATTTATA</sequence>
<dbReference type="CDD" id="cd15239">
    <property type="entry name" value="7tm_YRO2_fungal-like"/>
    <property type="match status" value="1"/>
</dbReference>
<dbReference type="OrthoDB" id="536545at2759"/>
<dbReference type="InterPro" id="IPR001425">
    <property type="entry name" value="Arc/bac/fun_rhodopsins"/>
</dbReference>
<name>A0A165QI24_9AGAM</name>
<reference evidence="7 8" key="1">
    <citation type="journal article" date="2016" name="Mol. Biol. Evol.">
        <title>Comparative Genomics of Early-Diverging Mushroom-Forming Fungi Provides Insights into the Origins of Lignocellulose Decay Capabilities.</title>
        <authorList>
            <person name="Nagy L.G."/>
            <person name="Riley R."/>
            <person name="Tritt A."/>
            <person name="Adam C."/>
            <person name="Daum C."/>
            <person name="Floudas D."/>
            <person name="Sun H."/>
            <person name="Yadav J.S."/>
            <person name="Pangilinan J."/>
            <person name="Larsson K.H."/>
            <person name="Matsuura K."/>
            <person name="Barry K."/>
            <person name="Labutti K."/>
            <person name="Kuo R."/>
            <person name="Ohm R.A."/>
            <person name="Bhattacharya S.S."/>
            <person name="Shirouzu T."/>
            <person name="Yoshinaga Y."/>
            <person name="Martin F.M."/>
            <person name="Grigoriev I.V."/>
            <person name="Hibbett D.S."/>
        </authorList>
    </citation>
    <scope>NUCLEOTIDE SEQUENCE [LARGE SCALE GENOMIC DNA]</scope>
    <source>
        <strain evidence="7 8">HHB14362 ss-1</strain>
    </source>
</reference>
<evidence type="ECO:0000256" key="6">
    <source>
        <dbReference type="SAM" id="Phobius"/>
    </source>
</evidence>
<evidence type="ECO:0000313" key="8">
    <source>
        <dbReference type="Proteomes" id="UP000076761"/>
    </source>
</evidence>
<dbReference type="PRINTS" id="PR00251">
    <property type="entry name" value="BACTRLOPSIN"/>
</dbReference>
<dbReference type="EMBL" id="KV425595">
    <property type="protein sequence ID" value="KZT22460.1"/>
    <property type="molecule type" value="Genomic_DNA"/>
</dbReference>
<feature type="transmembrane region" description="Helical" evidence="6">
    <location>
        <begin position="191"/>
        <end position="213"/>
    </location>
</feature>
<dbReference type="AlphaFoldDB" id="A0A165QI24"/>
<evidence type="ECO:0000256" key="2">
    <source>
        <dbReference type="ARBA" id="ARBA00008130"/>
    </source>
</evidence>
<dbReference type="GO" id="GO:0005783">
    <property type="term" value="C:endoplasmic reticulum"/>
    <property type="evidence" value="ECO:0007669"/>
    <property type="project" value="TreeGrafter"/>
</dbReference>
<proteinExistence type="inferred from homology"/>
<evidence type="ECO:0000256" key="4">
    <source>
        <dbReference type="ARBA" id="ARBA00022989"/>
    </source>
</evidence>
<keyword evidence="8" id="KW-1185">Reference proteome</keyword>
<dbReference type="PANTHER" id="PTHR28286:SF1">
    <property type="entry name" value="30 KDA HEAT SHOCK PROTEIN-RELATED"/>
    <property type="match status" value="1"/>
</dbReference>
<feature type="transmembrane region" description="Helical" evidence="6">
    <location>
        <begin position="225"/>
        <end position="245"/>
    </location>
</feature>
<organism evidence="7 8">
    <name type="scientific">Neolentinus lepideus HHB14362 ss-1</name>
    <dbReference type="NCBI Taxonomy" id="1314782"/>
    <lineage>
        <taxon>Eukaryota</taxon>
        <taxon>Fungi</taxon>
        <taxon>Dikarya</taxon>
        <taxon>Basidiomycota</taxon>
        <taxon>Agaricomycotina</taxon>
        <taxon>Agaricomycetes</taxon>
        <taxon>Gloeophyllales</taxon>
        <taxon>Gloeophyllaceae</taxon>
        <taxon>Neolentinus</taxon>
    </lineage>
</organism>
<dbReference type="Gene3D" id="1.20.1070.10">
    <property type="entry name" value="Rhodopsin 7-helix transmembrane proteins"/>
    <property type="match status" value="1"/>
</dbReference>
<feature type="transmembrane region" description="Helical" evidence="6">
    <location>
        <begin position="158"/>
        <end position="179"/>
    </location>
</feature>
<accession>A0A165QI24</accession>
<dbReference type="Pfam" id="PF01036">
    <property type="entry name" value="Bac_rhodopsin"/>
    <property type="match status" value="1"/>
</dbReference>
<evidence type="ECO:0000313" key="7">
    <source>
        <dbReference type="EMBL" id="KZT22460.1"/>
    </source>
</evidence>
<keyword evidence="7" id="KW-0346">Stress response</keyword>
<evidence type="ECO:0000256" key="1">
    <source>
        <dbReference type="ARBA" id="ARBA00004141"/>
    </source>
</evidence>
<dbReference type="GO" id="GO:0005886">
    <property type="term" value="C:plasma membrane"/>
    <property type="evidence" value="ECO:0007669"/>
    <property type="project" value="TreeGrafter"/>
</dbReference>
<dbReference type="InterPro" id="IPR043476">
    <property type="entry name" value="Yro2-like_7TM"/>
</dbReference>
<dbReference type="SMART" id="SM01021">
    <property type="entry name" value="Bac_rhodopsin"/>
    <property type="match status" value="1"/>
</dbReference>
<dbReference type="SUPFAM" id="SSF81321">
    <property type="entry name" value="Family A G protein-coupled receptor-like"/>
    <property type="match status" value="1"/>
</dbReference>
<feature type="transmembrane region" description="Helical" evidence="6">
    <location>
        <begin position="107"/>
        <end position="125"/>
    </location>
</feature>
<dbReference type="FunCoup" id="A0A165QI24">
    <property type="interactions" value="87"/>
</dbReference>
<dbReference type="InParanoid" id="A0A165QI24"/>
<dbReference type="Proteomes" id="UP000076761">
    <property type="component" value="Unassembled WGS sequence"/>
</dbReference>
<comment type="similarity">
    <text evidence="2">Belongs to the archaeal/bacterial/fungal opsin family.</text>
</comment>
<dbReference type="PANTHER" id="PTHR28286">
    <property type="match status" value="1"/>
</dbReference>
<comment type="subcellular location">
    <subcellularLocation>
        <location evidence="1">Membrane</location>
        <topology evidence="1">Multi-pass membrane protein</topology>
    </subcellularLocation>
</comment>
<keyword evidence="4 6" id="KW-1133">Transmembrane helix</keyword>
<protein>
    <submittedName>
        <fullName evidence="7">Heat shock protein 30</fullName>
    </submittedName>
</protein>
<keyword evidence="5 6" id="KW-0472">Membrane</keyword>
<gene>
    <name evidence="7" type="ORF">NEOLEDRAFT_1180867</name>
</gene>
<dbReference type="FunFam" id="1.20.1070.10:FF:000160">
    <property type="entry name" value="Related to Opsin-1"/>
    <property type="match status" value="1"/>
</dbReference>
<feature type="transmembrane region" description="Helical" evidence="6">
    <location>
        <begin position="132"/>
        <end position="152"/>
    </location>
</feature>
<evidence type="ECO:0000256" key="3">
    <source>
        <dbReference type="ARBA" id="ARBA00022692"/>
    </source>
</evidence>